<dbReference type="Gene3D" id="3.50.50.60">
    <property type="entry name" value="FAD/NAD(P)-binding domain"/>
    <property type="match status" value="1"/>
</dbReference>
<evidence type="ECO:0000313" key="10">
    <source>
        <dbReference type="EMBL" id="EDS16515.1"/>
    </source>
</evidence>
<keyword evidence="8" id="KW-0676">Redox-active center</keyword>
<reference evidence="10 11" key="1">
    <citation type="submission" date="2007-11" db="EMBL/GenBank/DDBJ databases">
        <title>Draft genome sequence of Bacteroides stercoris(ATCC 43183).</title>
        <authorList>
            <person name="Sudarsanam P."/>
            <person name="Ley R."/>
            <person name="Guruge J."/>
            <person name="Turnbaugh P.J."/>
            <person name="Mahowald M."/>
            <person name="Liep D."/>
            <person name="Gordon J."/>
        </authorList>
    </citation>
    <scope>NUCLEOTIDE SEQUENCE [LARGE SCALE GENOMIC DNA]</scope>
    <source>
        <strain evidence="10 11">ATCC 43183</strain>
    </source>
</reference>
<dbReference type="PRINTS" id="PR00411">
    <property type="entry name" value="PNDRDTASEI"/>
</dbReference>
<dbReference type="GO" id="GO:0050660">
    <property type="term" value="F:flavin adenine dinucleotide binding"/>
    <property type="evidence" value="ECO:0007669"/>
    <property type="project" value="TreeGrafter"/>
</dbReference>
<evidence type="ECO:0000259" key="9">
    <source>
        <dbReference type="Pfam" id="PF07992"/>
    </source>
</evidence>
<keyword evidence="4" id="KW-0274">FAD</keyword>
<comment type="cofactor">
    <cofactor evidence="1">
        <name>FAD</name>
        <dbReference type="ChEBI" id="CHEBI:57692"/>
    </cofactor>
</comment>
<organism evidence="10 11">
    <name type="scientific">Bacteroides stercoris ATCC 43183</name>
    <dbReference type="NCBI Taxonomy" id="449673"/>
    <lineage>
        <taxon>Bacteria</taxon>
        <taxon>Pseudomonadati</taxon>
        <taxon>Bacteroidota</taxon>
        <taxon>Bacteroidia</taxon>
        <taxon>Bacteroidales</taxon>
        <taxon>Bacteroidaceae</taxon>
        <taxon>Bacteroides</taxon>
    </lineage>
</organism>
<protein>
    <submittedName>
        <fullName evidence="10">Pyridine nucleotide-disulfide oxidoreductase family protein</fullName>
    </submittedName>
</protein>
<evidence type="ECO:0000256" key="5">
    <source>
        <dbReference type="ARBA" id="ARBA00022857"/>
    </source>
</evidence>
<evidence type="ECO:0000256" key="1">
    <source>
        <dbReference type="ARBA" id="ARBA00001974"/>
    </source>
</evidence>
<reference evidence="10 11" key="2">
    <citation type="submission" date="2007-11" db="EMBL/GenBank/DDBJ databases">
        <authorList>
            <person name="Fulton L."/>
            <person name="Clifton S."/>
            <person name="Fulton B."/>
            <person name="Xu J."/>
            <person name="Minx P."/>
            <person name="Pepin K.H."/>
            <person name="Johnson M."/>
            <person name="Thiruvilangam P."/>
            <person name="Bhonagiri V."/>
            <person name="Nash W.E."/>
            <person name="Mardis E.R."/>
            <person name="Wilson R.K."/>
        </authorList>
    </citation>
    <scope>NUCLEOTIDE SEQUENCE [LARGE SCALE GENOMIC DNA]</scope>
    <source>
        <strain evidence="10 11">ATCC 43183</strain>
    </source>
</reference>
<evidence type="ECO:0000256" key="8">
    <source>
        <dbReference type="ARBA" id="ARBA00023284"/>
    </source>
</evidence>
<dbReference type="EMBL" id="ABFZ02000016">
    <property type="protein sequence ID" value="EDS16515.1"/>
    <property type="molecule type" value="Genomic_DNA"/>
</dbReference>
<evidence type="ECO:0000256" key="6">
    <source>
        <dbReference type="ARBA" id="ARBA00023002"/>
    </source>
</evidence>
<dbReference type="GO" id="GO:0003955">
    <property type="term" value="F:NAD(P)H dehydrogenase (quinone) activity"/>
    <property type="evidence" value="ECO:0007669"/>
    <property type="project" value="TreeGrafter"/>
</dbReference>
<comment type="similarity">
    <text evidence="2">Belongs to the class-I pyridine nucleotide-disulfide oxidoreductase family.</text>
</comment>
<accession>B0NME0</accession>
<evidence type="ECO:0000256" key="2">
    <source>
        <dbReference type="ARBA" id="ARBA00007532"/>
    </source>
</evidence>
<name>B0NME0_BACSE</name>
<dbReference type="InterPro" id="IPR012999">
    <property type="entry name" value="Pyr_OxRdtase_I_AS"/>
</dbReference>
<keyword evidence="3" id="KW-0285">Flavoprotein</keyword>
<evidence type="ECO:0000313" key="11">
    <source>
        <dbReference type="Proteomes" id="UP000004713"/>
    </source>
</evidence>
<gene>
    <name evidence="10" type="ORF">BACSTE_00646</name>
</gene>
<dbReference type="HOGENOM" id="CLU_133156_1_0_10"/>
<dbReference type="eggNOG" id="COG1249">
    <property type="taxonomic scope" value="Bacteria"/>
</dbReference>
<dbReference type="GO" id="GO:0016668">
    <property type="term" value="F:oxidoreductase activity, acting on a sulfur group of donors, NAD(P) as acceptor"/>
    <property type="evidence" value="ECO:0007669"/>
    <property type="project" value="InterPro"/>
</dbReference>
<proteinExistence type="inferred from homology"/>
<evidence type="ECO:0000256" key="7">
    <source>
        <dbReference type="ARBA" id="ARBA00023157"/>
    </source>
</evidence>
<evidence type="ECO:0000256" key="4">
    <source>
        <dbReference type="ARBA" id="ARBA00022827"/>
    </source>
</evidence>
<comment type="caution">
    <text evidence="10">The sequence shown here is derived from an EMBL/GenBank/DDBJ whole genome shotgun (WGS) entry which is preliminary data.</text>
</comment>
<feature type="domain" description="FAD/NAD(P)-binding" evidence="9">
    <location>
        <begin position="4"/>
        <end position="61"/>
    </location>
</feature>
<keyword evidence="6" id="KW-0560">Oxidoreductase</keyword>
<keyword evidence="7" id="KW-1015">Disulfide bond</keyword>
<dbReference type="AlphaFoldDB" id="B0NME0"/>
<dbReference type="SUPFAM" id="SSF51905">
    <property type="entry name" value="FAD/NAD(P)-binding domain"/>
    <property type="match status" value="1"/>
</dbReference>
<dbReference type="PANTHER" id="PTHR43014">
    <property type="entry name" value="MERCURIC REDUCTASE"/>
    <property type="match status" value="1"/>
</dbReference>
<evidence type="ECO:0000256" key="3">
    <source>
        <dbReference type="ARBA" id="ARBA00022630"/>
    </source>
</evidence>
<keyword evidence="5" id="KW-0521">NADP</keyword>
<dbReference type="PROSITE" id="PS00076">
    <property type="entry name" value="PYRIDINE_REDOX_1"/>
    <property type="match status" value="1"/>
</dbReference>
<sequence length="66" mass="6951">MKKYDAIIIGFGKGGKTLAAGLAERNFTVAMIERSDKMYGGTCINIGCIPTKTLIHSAKLADTSAS</sequence>
<dbReference type="Proteomes" id="UP000004713">
    <property type="component" value="Unassembled WGS sequence"/>
</dbReference>
<dbReference type="InterPro" id="IPR036188">
    <property type="entry name" value="FAD/NAD-bd_sf"/>
</dbReference>
<dbReference type="Pfam" id="PF07992">
    <property type="entry name" value="Pyr_redox_2"/>
    <property type="match status" value="1"/>
</dbReference>
<dbReference type="PANTHER" id="PTHR43014:SF4">
    <property type="entry name" value="PYRIDINE NUCLEOTIDE-DISULFIDE OXIDOREDUCTASE RCLA-RELATED"/>
    <property type="match status" value="1"/>
</dbReference>
<dbReference type="InterPro" id="IPR023753">
    <property type="entry name" value="FAD/NAD-binding_dom"/>
</dbReference>